<keyword evidence="3" id="KW-1185">Reference proteome</keyword>
<gene>
    <name evidence="2" type="ORF">JK636_08410</name>
</gene>
<keyword evidence="1" id="KW-0812">Transmembrane</keyword>
<dbReference type="Proteomes" id="UP000632377">
    <property type="component" value="Unassembled WGS sequence"/>
</dbReference>
<sequence length="159" mass="18428">MNKKIYSSLVVFFTAIYLFINVFLNSSAIKCSISKFDIRITNMKNTALNKIEDLNRSLHIEYDGVQQKSQITISDREYDFDNNDEKIELTEYEKERLLSLSKKLSSIDKQKISTYLEGSTAKEVANAINLLKQRLPDKEYESIRDLGSKYDKVYGSTKK</sequence>
<evidence type="ECO:0000313" key="3">
    <source>
        <dbReference type="Proteomes" id="UP000632377"/>
    </source>
</evidence>
<evidence type="ECO:0000256" key="1">
    <source>
        <dbReference type="SAM" id="Phobius"/>
    </source>
</evidence>
<organism evidence="2 3">
    <name type="scientific">Clostridium rhizosphaerae</name>
    <dbReference type="NCBI Taxonomy" id="2803861"/>
    <lineage>
        <taxon>Bacteria</taxon>
        <taxon>Bacillati</taxon>
        <taxon>Bacillota</taxon>
        <taxon>Clostridia</taxon>
        <taxon>Eubacteriales</taxon>
        <taxon>Clostridiaceae</taxon>
        <taxon>Clostridium</taxon>
    </lineage>
</organism>
<keyword evidence="1" id="KW-0472">Membrane</keyword>
<accession>A0ABS1TBU4</accession>
<name>A0ABS1TBU4_9CLOT</name>
<feature type="transmembrane region" description="Helical" evidence="1">
    <location>
        <begin position="6"/>
        <end position="24"/>
    </location>
</feature>
<comment type="caution">
    <text evidence="2">The sequence shown here is derived from an EMBL/GenBank/DDBJ whole genome shotgun (WGS) entry which is preliminary data.</text>
</comment>
<evidence type="ECO:0000313" key="2">
    <source>
        <dbReference type="EMBL" id="MBL4935779.1"/>
    </source>
</evidence>
<keyword evidence="1" id="KW-1133">Transmembrane helix</keyword>
<proteinExistence type="predicted"/>
<reference evidence="2 3" key="1">
    <citation type="submission" date="2021-01" db="EMBL/GenBank/DDBJ databases">
        <title>Genome public.</title>
        <authorList>
            <person name="Liu C."/>
            <person name="Sun Q."/>
        </authorList>
    </citation>
    <scope>NUCLEOTIDE SEQUENCE [LARGE SCALE GENOMIC DNA]</scope>
    <source>
        <strain evidence="2 3">YIM B02515</strain>
    </source>
</reference>
<dbReference type="RefSeq" id="WP_202748369.1">
    <property type="nucleotide sequence ID" value="NZ_JAESWC010000002.1"/>
</dbReference>
<dbReference type="EMBL" id="JAESWC010000002">
    <property type="protein sequence ID" value="MBL4935779.1"/>
    <property type="molecule type" value="Genomic_DNA"/>
</dbReference>
<protein>
    <submittedName>
        <fullName evidence="2">Uncharacterized protein</fullName>
    </submittedName>
</protein>